<organism evidence="2 3">
    <name type="scientific">Pocillopora meandrina</name>
    <dbReference type="NCBI Taxonomy" id="46732"/>
    <lineage>
        <taxon>Eukaryota</taxon>
        <taxon>Metazoa</taxon>
        <taxon>Cnidaria</taxon>
        <taxon>Anthozoa</taxon>
        <taxon>Hexacorallia</taxon>
        <taxon>Scleractinia</taxon>
        <taxon>Astrocoeniina</taxon>
        <taxon>Pocilloporidae</taxon>
        <taxon>Pocillopora</taxon>
    </lineage>
</organism>
<dbReference type="Proteomes" id="UP001159428">
    <property type="component" value="Unassembled WGS sequence"/>
</dbReference>
<comment type="caution">
    <text evidence="2">The sequence shown here is derived from an EMBL/GenBank/DDBJ whole genome shotgun (WGS) entry which is preliminary data.</text>
</comment>
<feature type="region of interest" description="Disordered" evidence="1">
    <location>
        <begin position="27"/>
        <end position="48"/>
    </location>
</feature>
<sequence length="218" mass="24840">MASTQGVFGQVIHFVYTWLPKTTGNYKRKRKDFRQSKKPENISQKTSSPMLTFMRSSQGLPSTPNASKVLILRALPNTCKGQEELSEDLSSCNLQVVGYKFLSNEKKMSKRSALKKWLRRKANDVFPRNIYCDGQFGNGRHVLCSRELFERSLKLDDSKLQDIHPGLRGTRKLPSRRSWSRETRNQTINEELADGMRTSVLGLSESISVIQVKPSSVK</sequence>
<keyword evidence="3" id="KW-1185">Reference proteome</keyword>
<evidence type="ECO:0000313" key="2">
    <source>
        <dbReference type="EMBL" id="CAH3134954.1"/>
    </source>
</evidence>
<proteinExistence type="predicted"/>
<dbReference type="EMBL" id="CALNXJ010000029">
    <property type="protein sequence ID" value="CAH3134954.1"/>
    <property type="molecule type" value="Genomic_DNA"/>
</dbReference>
<protein>
    <submittedName>
        <fullName evidence="2">Uncharacterized protein</fullName>
    </submittedName>
</protein>
<evidence type="ECO:0000256" key="1">
    <source>
        <dbReference type="SAM" id="MobiDB-lite"/>
    </source>
</evidence>
<evidence type="ECO:0000313" key="3">
    <source>
        <dbReference type="Proteomes" id="UP001159428"/>
    </source>
</evidence>
<name>A0AAU9X370_9CNID</name>
<reference evidence="2 3" key="1">
    <citation type="submission" date="2022-05" db="EMBL/GenBank/DDBJ databases">
        <authorList>
            <consortium name="Genoscope - CEA"/>
            <person name="William W."/>
        </authorList>
    </citation>
    <scope>NUCLEOTIDE SEQUENCE [LARGE SCALE GENOMIC DNA]</scope>
</reference>
<gene>
    <name evidence="2" type="ORF">PMEA_00015959</name>
</gene>
<dbReference type="AlphaFoldDB" id="A0AAU9X370"/>
<accession>A0AAU9X370</accession>